<dbReference type="Proteomes" id="UP000294682">
    <property type="component" value="Unassembled WGS sequence"/>
</dbReference>
<evidence type="ECO:0000313" key="3">
    <source>
        <dbReference type="Proteomes" id="UP000294682"/>
    </source>
</evidence>
<dbReference type="EMBL" id="SLUK01000002">
    <property type="protein sequence ID" value="TCL44476.1"/>
    <property type="molecule type" value="Genomic_DNA"/>
</dbReference>
<evidence type="ECO:0000313" key="2">
    <source>
        <dbReference type="EMBL" id="TCL44476.1"/>
    </source>
</evidence>
<protein>
    <recommendedName>
        <fullName evidence="4">GLUG domain-containing protein</fullName>
    </recommendedName>
</protein>
<dbReference type="Gene3D" id="2.160.20.110">
    <property type="match status" value="1"/>
</dbReference>
<gene>
    <name evidence="2" type="ORF">EDD78_10295</name>
</gene>
<name>A0A9X8ULB7_9FIRM</name>
<evidence type="ECO:0008006" key="4">
    <source>
        <dbReference type="Google" id="ProtNLM"/>
    </source>
</evidence>
<dbReference type="AlphaFoldDB" id="A0A9X8ULB7"/>
<comment type="caution">
    <text evidence="2">The sequence shown here is derived from an EMBL/GenBank/DDBJ whole genome shotgun (WGS) entry which is preliminary data.</text>
</comment>
<feature type="chain" id="PRO_5040834501" description="GLUG domain-containing protein" evidence="1">
    <location>
        <begin position="27"/>
        <end position="447"/>
    </location>
</feature>
<proteinExistence type="predicted"/>
<reference evidence="2 3" key="1">
    <citation type="submission" date="2019-03" db="EMBL/GenBank/DDBJ databases">
        <title>Genomic Encyclopedia of Type Strains, Phase IV (KMG-IV): sequencing the most valuable type-strain genomes for metagenomic binning, comparative biology and taxonomic classification.</title>
        <authorList>
            <person name="Goeker M."/>
        </authorList>
    </citation>
    <scope>NUCLEOTIDE SEQUENCE [LARGE SCALE GENOMIC DNA]</scope>
    <source>
        <strain evidence="2 3">DSM 100433</strain>
    </source>
</reference>
<evidence type="ECO:0000256" key="1">
    <source>
        <dbReference type="SAM" id="SignalP"/>
    </source>
</evidence>
<keyword evidence="1" id="KW-0732">Signal</keyword>
<accession>A0A9X8ULB7</accession>
<keyword evidence="3" id="KW-1185">Reference proteome</keyword>
<feature type="signal peptide" evidence="1">
    <location>
        <begin position="1"/>
        <end position="26"/>
    </location>
</feature>
<sequence>MKNKIPAVFLSLCLLCSFPCALPAGAAVFAAAGVTVAVQDGYSCDYGVDVPFTRSPRTQDYTFALYEGPAAAGAPEVTAKVTVTPASQVVIHLPLRYDPAGPDTWTLAVTAHVAPGRAGLDREAAAVKTFETAPSCGCPAGTAGAYYAGDGSAQSLFRVATPGQLQHVNAHLSSQFIQTQDIALTGTFTPIGSASGRFGGVYDGGGHVISNLNTGPVTGSDRSMTASGLFGETGKVTIQNLGIEDYSVKGELAAPLIGLCSGPATITRCYTRNGSAMGGSSTKGAMPSAMVSYLHASASASLRMTDCYAVGGTVTSSSAAGGLLGFGQSGTPSVFTNCFTILSSISADESSGNYGSGGIAGVAYSSTFRPTNCWFLSGTPAYAVGAYRSVSAAGPSTTPSGTKGTALGSFGNLQTLGLPSDVWEIKSDTVNGRGTIAYPHLRVFGEP</sequence>
<organism evidence="2 3">
    <name type="scientific">Harryflintia acetispora</name>
    <dbReference type="NCBI Taxonomy" id="1849041"/>
    <lineage>
        <taxon>Bacteria</taxon>
        <taxon>Bacillati</taxon>
        <taxon>Bacillota</taxon>
        <taxon>Clostridia</taxon>
        <taxon>Eubacteriales</taxon>
        <taxon>Oscillospiraceae</taxon>
        <taxon>Harryflintia</taxon>
    </lineage>
</organism>
<dbReference type="RefSeq" id="WP_132083921.1">
    <property type="nucleotide sequence ID" value="NZ_SLUK01000002.1"/>
</dbReference>